<dbReference type="AlphaFoldDB" id="A0A0G4EHP4"/>
<feature type="region of interest" description="Disordered" evidence="1">
    <location>
        <begin position="208"/>
        <end position="269"/>
    </location>
</feature>
<protein>
    <submittedName>
        <fullName evidence="2">Uncharacterized protein</fullName>
    </submittedName>
</protein>
<reference evidence="2 3" key="1">
    <citation type="submission" date="2014-11" db="EMBL/GenBank/DDBJ databases">
        <authorList>
            <person name="Zhu J."/>
            <person name="Qi W."/>
            <person name="Song R."/>
        </authorList>
    </citation>
    <scope>NUCLEOTIDE SEQUENCE [LARGE SCALE GENOMIC DNA]</scope>
</reference>
<keyword evidence="3" id="KW-1185">Reference proteome</keyword>
<proteinExistence type="predicted"/>
<organism evidence="2 3">
    <name type="scientific">Vitrella brassicaformis (strain CCMP3155)</name>
    <dbReference type="NCBI Taxonomy" id="1169540"/>
    <lineage>
        <taxon>Eukaryota</taxon>
        <taxon>Sar</taxon>
        <taxon>Alveolata</taxon>
        <taxon>Colpodellida</taxon>
        <taxon>Vitrellaceae</taxon>
        <taxon>Vitrella</taxon>
    </lineage>
</organism>
<dbReference type="STRING" id="1169540.A0A0G4EHP4"/>
<dbReference type="VEuPathDB" id="CryptoDB:Vbra_11933"/>
<feature type="region of interest" description="Disordered" evidence="1">
    <location>
        <begin position="1"/>
        <end position="84"/>
    </location>
</feature>
<feature type="compositionally biased region" description="Gly residues" evidence="1">
    <location>
        <begin position="226"/>
        <end position="237"/>
    </location>
</feature>
<feature type="compositionally biased region" description="Polar residues" evidence="1">
    <location>
        <begin position="29"/>
        <end position="38"/>
    </location>
</feature>
<feature type="compositionally biased region" description="Polar residues" evidence="1">
    <location>
        <begin position="44"/>
        <end position="60"/>
    </location>
</feature>
<evidence type="ECO:0000313" key="2">
    <source>
        <dbReference type="EMBL" id="CEL95503.1"/>
    </source>
</evidence>
<dbReference type="Proteomes" id="UP000041254">
    <property type="component" value="Unassembled WGS sequence"/>
</dbReference>
<feature type="compositionally biased region" description="Basic and acidic residues" evidence="1">
    <location>
        <begin position="253"/>
        <end position="264"/>
    </location>
</feature>
<evidence type="ECO:0000313" key="3">
    <source>
        <dbReference type="Proteomes" id="UP000041254"/>
    </source>
</evidence>
<gene>
    <name evidence="2" type="ORF">Vbra_11933</name>
</gene>
<sequence length="318" mass="32438">MQHVALPRPPPQHSTYACGGNGRPPASGMVSTGNSHVNGHTGPTPISTTNGTPLSVSTAQHDYGAMQPPLSPAMNAPRPRLPQTYRPFPPLSLSLSASHAPSRAPSPYPPFVPLTPVPQFVPIGPPPVPVQLRHRLPVHPAAVQMAPSLPPPAVLLPPPMPVPVVLPGRPVRPPAPAAAATAASTSSAAAGPASASAYAAAATAAIPGHHSQRGIPHTYHPPTPPRGGGSGVGVGGGVERDDGGSRSPYRLVPSRDDSMLHEGDSWGDFGMEGDGIDGLEGMEEGMDVADEGDGDFYSVAEVTHPSTGAEGESEEVLQ</sequence>
<evidence type="ECO:0000256" key="1">
    <source>
        <dbReference type="SAM" id="MobiDB-lite"/>
    </source>
</evidence>
<accession>A0A0G4EHP4</accession>
<dbReference type="InParanoid" id="A0A0G4EHP4"/>
<name>A0A0G4EHP4_VITBC</name>
<dbReference type="EMBL" id="CDMY01000228">
    <property type="protein sequence ID" value="CEL95503.1"/>
    <property type="molecule type" value="Genomic_DNA"/>
</dbReference>